<organism evidence="1 3">
    <name type="scientific">Pseudolysinimonas kribbensis</name>
    <dbReference type="NCBI Taxonomy" id="433641"/>
    <lineage>
        <taxon>Bacteria</taxon>
        <taxon>Bacillati</taxon>
        <taxon>Actinomycetota</taxon>
        <taxon>Actinomycetes</taxon>
        <taxon>Micrococcales</taxon>
        <taxon>Microbacteriaceae</taxon>
        <taxon>Pseudolysinimonas</taxon>
    </lineage>
</organism>
<dbReference type="EMBL" id="BSVB01000001">
    <property type="protein sequence ID" value="GMA93288.1"/>
    <property type="molecule type" value="Genomic_DNA"/>
</dbReference>
<gene>
    <name evidence="1" type="ORF">GCM10025881_01120</name>
    <name evidence="2" type="ORF">GCM10025881_40130</name>
</gene>
<proteinExistence type="predicted"/>
<reference evidence="1" key="3">
    <citation type="submission" date="2023-02" db="EMBL/GenBank/DDBJ databases">
        <authorList>
            <person name="Sun Q."/>
            <person name="Mori K."/>
        </authorList>
    </citation>
    <scope>NUCLEOTIDE SEQUENCE</scope>
    <source>
        <strain evidence="1">NBRC 108894</strain>
    </source>
</reference>
<accession>A0ABQ6K115</accession>
<comment type="caution">
    <text evidence="1">The sequence shown here is derived from an EMBL/GenBank/DDBJ whole genome shotgun (WGS) entry which is preliminary data.</text>
</comment>
<evidence type="ECO:0000313" key="1">
    <source>
        <dbReference type="EMBL" id="GMA93288.1"/>
    </source>
</evidence>
<evidence type="ECO:0000313" key="3">
    <source>
        <dbReference type="Proteomes" id="UP001157034"/>
    </source>
</evidence>
<reference evidence="1" key="1">
    <citation type="journal article" date="2014" name="Int. J. Syst. Evol. Microbiol.">
        <title>Complete genome of a new Firmicutes species belonging to the dominant human colonic microbiota ('Ruminococcus bicirculans') reveals two chromosomes and a selective capacity to utilize plant glucans.</title>
        <authorList>
            <consortium name="NISC Comparative Sequencing Program"/>
            <person name="Wegmann U."/>
            <person name="Louis P."/>
            <person name="Goesmann A."/>
            <person name="Henrissat B."/>
            <person name="Duncan S.H."/>
            <person name="Flint H.J."/>
        </authorList>
    </citation>
    <scope>NUCLEOTIDE SEQUENCE</scope>
    <source>
        <strain evidence="1">NBRC 108894</strain>
    </source>
</reference>
<protein>
    <submittedName>
        <fullName evidence="1">Uncharacterized protein</fullName>
    </submittedName>
</protein>
<keyword evidence="3" id="KW-1185">Reference proteome</keyword>
<name>A0ABQ6K115_9MICO</name>
<dbReference type="EMBL" id="BSVB01000001">
    <property type="protein sequence ID" value="GMA97189.1"/>
    <property type="molecule type" value="Genomic_DNA"/>
</dbReference>
<reference evidence="3" key="2">
    <citation type="journal article" date="2019" name="Int. J. Syst. Evol. Microbiol.">
        <title>The Global Catalogue of Microorganisms (GCM) 10K type strain sequencing project: providing services to taxonomists for standard genome sequencing and annotation.</title>
        <authorList>
            <consortium name="The Broad Institute Genomics Platform"/>
            <consortium name="The Broad Institute Genome Sequencing Center for Infectious Disease"/>
            <person name="Wu L."/>
            <person name="Ma J."/>
        </authorList>
    </citation>
    <scope>NUCLEOTIDE SEQUENCE [LARGE SCALE GENOMIC DNA]</scope>
    <source>
        <strain evidence="3">NBRC 108894</strain>
    </source>
</reference>
<sequence>MRARGKVTVSRDAREATGRPNVWLFLRMCTWEGMTPVEQPTLRLGLALWRQGRPHQARVVLDRLSVHIERA</sequence>
<evidence type="ECO:0000313" key="2">
    <source>
        <dbReference type="EMBL" id="GMA97189.1"/>
    </source>
</evidence>
<dbReference type="RefSeq" id="WP_284252014.1">
    <property type="nucleotide sequence ID" value="NZ_BAAAQO010000004.1"/>
</dbReference>
<dbReference type="Proteomes" id="UP001157034">
    <property type="component" value="Unassembled WGS sequence"/>
</dbReference>